<evidence type="ECO:0000259" key="1">
    <source>
        <dbReference type="Pfam" id="PF17425"/>
    </source>
</evidence>
<dbReference type="InterPro" id="IPR010262">
    <property type="entry name" value="Arylsulfotransferase_bact"/>
</dbReference>
<evidence type="ECO:0000313" key="2">
    <source>
        <dbReference type="EMBL" id="OBY10993.1"/>
    </source>
</evidence>
<proteinExistence type="predicted"/>
<dbReference type="InterPro" id="IPR035391">
    <property type="entry name" value="Arylsulfotran_N"/>
</dbReference>
<organism evidence="2 3">
    <name type="scientific">Clostridium paraputrificum</name>
    <dbReference type="NCBI Taxonomy" id="29363"/>
    <lineage>
        <taxon>Bacteria</taxon>
        <taxon>Bacillati</taxon>
        <taxon>Bacillota</taxon>
        <taxon>Clostridia</taxon>
        <taxon>Eubacteriales</taxon>
        <taxon>Clostridiaceae</taxon>
        <taxon>Clostridium</taxon>
    </lineage>
</organism>
<dbReference type="SUPFAM" id="SSF50969">
    <property type="entry name" value="YVTN repeat-like/Quinoprotein amine dehydrogenase"/>
    <property type="match status" value="1"/>
</dbReference>
<keyword evidence="3" id="KW-1185">Reference proteome</keyword>
<dbReference type="AlphaFoldDB" id="A0A174U4X1"/>
<dbReference type="OrthoDB" id="264813at2"/>
<dbReference type="PANTHER" id="PTHR35340">
    <property type="entry name" value="PQQ ENZYME REPEAT PROTEIN-RELATED"/>
    <property type="match status" value="1"/>
</dbReference>
<name>A0A174U4X1_9CLOT</name>
<protein>
    <recommendedName>
        <fullName evidence="1">Arylsulfotransferase N-terminal domain-containing protein</fullName>
    </recommendedName>
</protein>
<comment type="caution">
    <text evidence="2">The sequence shown here is derived from an EMBL/GenBank/DDBJ whole genome shotgun (WGS) entry which is preliminary data.</text>
</comment>
<dbReference type="GO" id="GO:0004062">
    <property type="term" value="F:aryl sulfotransferase activity"/>
    <property type="evidence" value="ECO:0007669"/>
    <property type="project" value="InterPro"/>
</dbReference>
<reference evidence="2 3" key="1">
    <citation type="submission" date="2016-06" db="EMBL/GenBank/DDBJ databases">
        <authorList>
            <person name="Kjaerup R.B."/>
            <person name="Dalgaard T.S."/>
            <person name="Juul-Madsen H.R."/>
        </authorList>
    </citation>
    <scope>NUCLEOTIDE SEQUENCE [LARGE SCALE GENOMIC DNA]</scope>
    <source>
        <strain evidence="2 3">373-A1</strain>
    </source>
</reference>
<dbReference type="RefSeq" id="WP_027098714.1">
    <property type="nucleotide sequence ID" value="NZ_CABJAZ010000009.1"/>
</dbReference>
<dbReference type="GeneID" id="42776545"/>
<gene>
    <name evidence="2" type="ORF">CP373A1_07480</name>
</gene>
<feature type="domain" description="Arylsulfotransferase N-terminal" evidence="1">
    <location>
        <begin position="30"/>
        <end position="105"/>
    </location>
</feature>
<dbReference type="Gene3D" id="2.60.40.3100">
    <property type="entry name" value="Arylsulphate sulphotransferase monomer, N-terminal domain"/>
    <property type="match status" value="1"/>
</dbReference>
<dbReference type="Pfam" id="PF17425">
    <property type="entry name" value="Arylsulfotran_N"/>
    <property type="match status" value="1"/>
</dbReference>
<dbReference type="Pfam" id="PF05935">
    <property type="entry name" value="Arylsulfotrans"/>
    <property type="match status" value="1"/>
</dbReference>
<dbReference type="PANTHER" id="PTHR35340:SF10">
    <property type="entry name" value="CYTOPLASMIC PROTEIN"/>
    <property type="match status" value="1"/>
</dbReference>
<dbReference type="InterPro" id="IPR053143">
    <property type="entry name" value="Arylsulfate_ST"/>
</dbReference>
<evidence type="ECO:0000313" key="3">
    <source>
        <dbReference type="Proteomes" id="UP000092714"/>
    </source>
</evidence>
<dbReference type="InterPro" id="IPR038477">
    <property type="entry name" value="ASST_N_sf"/>
</dbReference>
<dbReference type="Proteomes" id="UP000092714">
    <property type="component" value="Unassembled WGS sequence"/>
</dbReference>
<sequence length="495" mass="57395">MEELLKKQNEIIKDIESRYAEENYTESNPLIVLNPFDTCPLSALMKFQTEEECSVTIFIEEDIEKEFKELKKDHEIPILGLIEDKDNCIRVICNYEGNRKEEFVYYIKTSKLPEGYPNIELITCDESNMYDGMMAMSLGRAEGVRTVEHLYSIIDNKAQVRWLYTGVSCHVFMKLKNGNLIVDAPISSGICGAYTAAGFIEIDMLGRIINFFPIKYGLHHDVIELPNGNFLAITQRENTKQDLLVEIDRNTKEVINEWDFRKILDFNRETVIDKISVNHLLDWLHLNSLVYDEESNSIIASSRNQSTVVKFDKDTSEIKWILAPHYGWNDELKKYLLKPIGNDFEWSYAQHTPSLTKDGNLVIFDNGNFRSYELEKAVLAHNNYSRAVEYEIDEENMTVNQVWQYGKERGNELYCAYLGAVRILENNNRLICFGGITKDIFGNPIDDMKSNRMKNQITIVEISKGKVVFEVKLRDTDITKPIGYKCYRAEKINLY</sequence>
<dbReference type="EMBL" id="MAPZ01000017">
    <property type="protein sequence ID" value="OBY10993.1"/>
    <property type="molecule type" value="Genomic_DNA"/>
</dbReference>
<dbReference type="InterPro" id="IPR011044">
    <property type="entry name" value="Quino_amine_DH_bsu"/>
</dbReference>
<dbReference type="eggNOG" id="ENOG502ZAQ1">
    <property type="taxonomic scope" value="Bacteria"/>
</dbReference>
<accession>A0A174U4X1</accession>